<reference evidence="6 7" key="1">
    <citation type="submission" date="2015-01" db="EMBL/GenBank/DDBJ databases">
        <title>Draft genome sequences of the supercritical CO2 tolerant bacteria Bacillus subterraneus MITOT1 and Bacillus cereus MIT0214.</title>
        <authorList>
            <person name="Peet K.C."/>
            <person name="Thompson J.R."/>
        </authorList>
    </citation>
    <scope>NUCLEOTIDE SEQUENCE [LARGE SCALE GENOMIC DNA]</scope>
    <source>
        <strain evidence="6 7">MITOT1</strain>
    </source>
</reference>
<evidence type="ECO:0000256" key="2">
    <source>
        <dbReference type="ARBA" id="ARBA00023015"/>
    </source>
</evidence>
<dbReference type="Gene3D" id="3.40.50.2300">
    <property type="match status" value="2"/>
</dbReference>
<dbReference type="SMART" id="SM00354">
    <property type="entry name" value="HTH_LACI"/>
    <property type="match status" value="1"/>
</dbReference>
<keyword evidence="1" id="KW-0678">Repressor</keyword>
<keyword evidence="4" id="KW-0804">Transcription</keyword>
<keyword evidence="2" id="KW-0805">Transcription regulation</keyword>
<dbReference type="CDD" id="cd01392">
    <property type="entry name" value="HTH_LacI"/>
    <property type="match status" value="1"/>
</dbReference>
<evidence type="ECO:0000256" key="3">
    <source>
        <dbReference type="ARBA" id="ARBA00023125"/>
    </source>
</evidence>
<keyword evidence="7" id="KW-1185">Reference proteome</keyword>
<accession>A0A0D6ZDA2</accession>
<dbReference type="OrthoDB" id="9775106at2"/>
<gene>
    <name evidence="6" type="ORF">UB32_02495</name>
</gene>
<evidence type="ECO:0000313" key="6">
    <source>
        <dbReference type="EMBL" id="KIY23527.1"/>
    </source>
</evidence>
<proteinExistence type="predicted"/>
<dbReference type="PANTHER" id="PTHR30146:SF148">
    <property type="entry name" value="HTH-TYPE TRANSCRIPTIONAL REPRESSOR PURR-RELATED"/>
    <property type="match status" value="1"/>
</dbReference>
<dbReference type="Pfam" id="PF13377">
    <property type="entry name" value="Peripla_BP_3"/>
    <property type="match status" value="1"/>
</dbReference>
<comment type="caution">
    <text evidence="6">The sequence shown here is derived from an EMBL/GenBank/DDBJ whole genome shotgun (WGS) entry which is preliminary data.</text>
</comment>
<dbReference type="PROSITE" id="PS00356">
    <property type="entry name" value="HTH_LACI_1"/>
    <property type="match status" value="1"/>
</dbReference>
<organism evidence="6 7">
    <name type="scientific">Mesobacillus subterraneus</name>
    <dbReference type="NCBI Taxonomy" id="285983"/>
    <lineage>
        <taxon>Bacteria</taxon>
        <taxon>Bacillati</taxon>
        <taxon>Bacillota</taxon>
        <taxon>Bacilli</taxon>
        <taxon>Bacillales</taxon>
        <taxon>Bacillaceae</taxon>
        <taxon>Mesobacillus</taxon>
    </lineage>
</organism>
<dbReference type="EMBL" id="JXIQ01000016">
    <property type="protein sequence ID" value="KIY23527.1"/>
    <property type="molecule type" value="Genomic_DNA"/>
</dbReference>
<dbReference type="SUPFAM" id="SSF53822">
    <property type="entry name" value="Periplasmic binding protein-like I"/>
    <property type="match status" value="1"/>
</dbReference>
<sequence>MAGIKDIAKSAGVSISTVSYALNGSSKVTEETRKKILAVAKELNYIPNAAARNLKKRETRIIGAFLTDYSGSFYGQLLQGMREALTKNGYELIVCTGKQSHRFLPERMIDGAIILDANFDNSELISYAERGHKIVVLDRELDHPNITQVLLDNKTGAALAIGRLIEAALKKIYAVTGPSDSYDSIKRLESVRSLMTQHKDIQYTEIPGHFNKESGEQAAKQITTGFNGPVGVFCFNDEMAIGMYDYLSKTEYEIGKDINIIGFDNIEVSAYIVPRLTTIAYSKKSWGALASDALLATISGVEAAQKKQVIQVSLFEGDSVK</sequence>
<name>A0A0D6ZDA2_9BACI</name>
<dbReference type="CDD" id="cd06267">
    <property type="entry name" value="PBP1_LacI_sugar_binding-like"/>
    <property type="match status" value="1"/>
</dbReference>
<dbReference type="GO" id="GO:0000976">
    <property type="term" value="F:transcription cis-regulatory region binding"/>
    <property type="evidence" value="ECO:0007669"/>
    <property type="project" value="TreeGrafter"/>
</dbReference>
<dbReference type="AlphaFoldDB" id="A0A0D6ZDA2"/>
<dbReference type="InterPro" id="IPR000843">
    <property type="entry name" value="HTH_LacI"/>
</dbReference>
<dbReference type="InterPro" id="IPR046335">
    <property type="entry name" value="LacI/GalR-like_sensor"/>
</dbReference>
<dbReference type="Pfam" id="PF00356">
    <property type="entry name" value="LacI"/>
    <property type="match status" value="1"/>
</dbReference>
<dbReference type="RefSeq" id="WP_044390919.1">
    <property type="nucleotide sequence ID" value="NZ_JXIQ01000016.1"/>
</dbReference>
<dbReference type="PATRIC" id="fig|285983.3.peg.2124"/>
<dbReference type="GO" id="GO:0003700">
    <property type="term" value="F:DNA-binding transcription factor activity"/>
    <property type="evidence" value="ECO:0007669"/>
    <property type="project" value="TreeGrafter"/>
</dbReference>
<dbReference type="InterPro" id="IPR010982">
    <property type="entry name" value="Lambda_DNA-bd_dom_sf"/>
</dbReference>
<evidence type="ECO:0000256" key="4">
    <source>
        <dbReference type="ARBA" id="ARBA00023163"/>
    </source>
</evidence>
<evidence type="ECO:0000313" key="7">
    <source>
        <dbReference type="Proteomes" id="UP000032512"/>
    </source>
</evidence>
<dbReference type="PROSITE" id="PS50932">
    <property type="entry name" value="HTH_LACI_2"/>
    <property type="match status" value="1"/>
</dbReference>
<feature type="domain" description="HTH lacI-type" evidence="5">
    <location>
        <begin position="2"/>
        <end position="56"/>
    </location>
</feature>
<evidence type="ECO:0000259" key="5">
    <source>
        <dbReference type="PROSITE" id="PS50932"/>
    </source>
</evidence>
<dbReference type="Proteomes" id="UP000032512">
    <property type="component" value="Unassembled WGS sequence"/>
</dbReference>
<dbReference type="InterPro" id="IPR028082">
    <property type="entry name" value="Peripla_BP_I"/>
</dbReference>
<evidence type="ECO:0000256" key="1">
    <source>
        <dbReference type="ARBA" id="ARBA00022491"/>
    </source>
</evidence>
<protein>
    <submittedName>
        <fullName evidence="6">LacI family transcriptional regulator</fullName>
    </submittedName>
</protein>
<keyword evidence="3" id="KW-0238">DNA-binding</keyword>
<dbReference type="PANTHER" id="PTHR30146">
    <property type="entry name" value="LACI-RELATED TRANSCRIPTIONAL REPRESSOR"/>
    <property type="match status" value="1"/>
</dbReference>
<dbReference type="SUPFAM" id="SSF47413">
    <property type="entry name" value="lambda repressor-like DNA-binding domains"/>
    <property type="match status" value="1"/>
</dbReference>
<dbReference type="Gene3D" id="1.10.260.40">
    <property type="entry name" value="lambda repressor-like DNA-binding domains"/>
    <property type="match status" value="1"/>
</dbReference>